<gene>
    <name evidence="2" type="ORF">D8674_030509</name>
</gene>
<evidence type="ECO:0000313" key="2">
    <source>
        <dbReference type="EMBL" id="KAB2595059.1"/>
    </source>
</evidence>
<name>A0A5N5EVQ5_9ROSA</name>
<evidence type="ECO:0000313" key="3">
    <source>
        <dbReference type="Proteomes" id="UP000327157"/>
    </source>
</evidence>
<dbReference type="AlphaFoldDB" id="A0A5N5EVQ5"/>
<organism evidence="2 3">
    <name type="scientific">Pyrus ussuriensis x Pyrus communis</name>
    <dbReference type="NCBI Taxonomy" id="2448454"/>
    <lineage>
        <taxon>Eukaryota</taxon>
        <taxon>Viridiplantae</taxon>
        <taxon>Streptophyta</taxon>
        <taxon>Embryophyta</taxon>
        <taxon>Tracheophyta</taxon>
        <taxon>Spermatophyta</taxon>
        <taxon>Magnoliopsida</taxon>
        <taxon>eudicotyledons</taxon>
        <taxon>Gunneridae</taxon>
        <taxon>Pentapetalae</taxon>
        <taxon>rosids</taxon>
        <taxon>fabids</taxon>
        <taxon>Rosales</taxon>
        <taxon>Rosaceae</taxon>
        <taxon>Amygdaloideae</taxon>
        <taxon>Maleae</taxon>
        <taxon>Pyrus</taxon>
    </lineage>
</organism>
<protein>
    <submittedName>
        <fullName evidence="2">Uncharacterized protein</fullName>
    </submittedName>
</protein>
<dbReference type="OrthoDB" id="1746153at2759"/>
<sequence length="122" mass="13189">MTLAFRQGSEKGRLLREGLKFGSTLRFVPGRVSRRFVEGDGLDRARKEARIGVRPPRLALAFLLGFRAAPAGAPARGTGSGTGLDCPREEVQHWLARELEQARAPGPSIRAGPSARRQSDVG</sequence>
<feature type="region of interest" description="Disordered" evidence="1">
    <location>
        <begin position="99"/>
        <end position="122"/>
    </location>
</feature>
<keyword evidence="3" id="KW-1185">Reference proteome</keyword>
<proteinExistence type="predicted"/>
<dbReference type="EMBL" id="SMOL01000781">
    <property type="protein sequence ID" value="KAB2595059.1"/>
    <property type="molecule type" value="Genomic_DNA"/>
</dbReference>
<evidence type="ECO:0000256" key="1">
    <source>
        <dbReference type="SAM" id="MobiDB-lite"/>
    </source>
</evidence>
<reference evidence="2 3" key="1">
    <citation type="submission" date="2019-09" db="EMBL/GenBank/DDBJ databases">
        <authorList>
            <person name="Ou C."/>
        </authorList>
    </citation>
    <scope>NUCLEOTIDE SEQUENCE [LARGE SCALE GENOMIC DNA]</scope>
    <source>
        <strain evidence="2">S2</strain>
        <tissue evidence="2">Leaf</tissue>
    </source>
</reference>
<dbReference type="Proteomes" id="UP000327157">
    <property type="component" value="Chromosome 7"/>
</dbReference>
<comment type="caution">
    <text evidence="2">The sequence shown here is derived from an EMBL/GenBank/DDBJ whole genome shotgun (WGS) entry which is preliminary data.</text>
</comment>
<reference evidence="2 3" key="3">
    <citation type="submission" date="2019-11" db="EMBL/GenBank/DDBJ databases">
        <title>A de novo genome assembly of a pear dwarfing rootstock.</title>
        <authorList>
            <person name="Wang F."/>
            <person name="Wang J."/>
            <person name="Li S."/>
            <person name="Zhang Y."/>
            <person name="Fang M."/>
            <person name="Ma L."/>
            <person name="Zhao Y."/>
            <person name="Jiang S."/>
        </authorList>
    </citation>
    <scope>NUCLEOTIDE SEQUENCE [LARGE SCALE GENOMIC DNA]</scope>
    <source>
        <strain evidence="2">S2</strain>
        <tissue evidence="2">Leaf</tissue>
    </source>
</reference>
<accession>A0A5N5EVQ5</accession>
<reference evidence="3" key="2">
    <citation type="submission" date="2019-10" db="EMBL/GenBank/DDBJ databases">
        <title>A de novo genome assembly of a pear dwarfing rootstock.</title>
        <authorList>
            <person name="Wang F."/>
            <person name="Wang J."/>
            <person name="Li S."/>
            <person name="Zhang Y."/>
            <person name="Fang M."/>
            <person name="Ma L."/>
            <person name="Zhao Y."/>
            <person name="Jiang S."/>
        </authorList>
    </citation>
    <scope>NUCLEOTIDE SEQUENCE [LARGE SCALE GENOMIC DNA]</scope>
</reference>